<gene>
    <name evidence="1" type="ORF">E2C01_092360</name>
</gene>
<name>A0A5B7JJW3_PORTR</name>
<dbReference type="EMBL" id="VSRR010108495">
    <property type="protein sequence ID" value="MPC97070.1"/>
    <property type="molecule type" value="Genomic_DNA"/>
</dbReference>
<protein>
    <submittedName>
        <fullName evidence="1">Uncharacterized protein</fullName>
    </submittedName>
</protein>
<evidence type="ECO:0000313" key="1">
    <source>
        <dbReference type="EMBL" id="MPC97070.1"/>
    </source>
</evidence>
<dbReference type="AlphaFoldDB" id="A0A5B7JJW3"/>
<reference evidence="1 2" key="1">
    <citation type="submission" date="2019-05" db="EMBL/GenBank/DDBJ databases">
        <title>Another draft genome of Portunus trituberculatus and its Hox gene families provides insights of decapod evolution.</title>
        <authorList>
            <person name="Jeong J.-H."/>
            <person name="Song I."/>
            <person name="Kim S."/>
            <person name="Choi T."/>
            <person name="Kim D."/>
            <person name="Ryu S."/>
            <person name="Kim W."/>
        </authorList>
    </citation>
    <scope>NUCLEOTIDE SEQUENCE [LARGE SCALE GENOMIC DNA]</scope>
    <source>
        <tissue evidence="1">Muscle</tissue>
    </source>
</reference>
<accession>A0A5B7JJW3</accession>
<proteinExistence type="predicted"/>
<evidence type="ECO:0000313" key="2">
    <source>
        <dbReference type="Proteomes" id="UP000324222"/>
    </source>
</evidence>
<comment type="caution">
    <text evidence="1">The sequence shown here is derived from an EMBL/GenBank/DDBJ whole genome shotgun (WGS) entry which is preliminary data.</text>
</comment>
<organism evidence="1 2">
    <name type="scientific">Portunus trituberculatus</name>
    <name type="common">Swimming crab</name>
    <name type="synonym">Neptunus trituberculatus</name>
    <dbReference type="NCBI Taxonomy" id="210409"/>
    <lineage>
        <taxon>Eukaryota</taxon>
        <taxon>Metazoa</taxon>
        <taxon>Ecdysozoa</taxon>
        <taxon>Arthropoda</taxon>
        <taxon>Crustacea</taxon>
        <taxon>Multicrustacea</taxon>
        <taxon>Malacostraca</taxon>
        <taxon>Eumalacostraca</taxon>
        <taxon>Eucarida</taxon>
        <taxon>Decapoda</taxon>
        <taxon>Pleocyemata</taxon>
        <taxon>Brachyura</taxon>
        <taxon>Eubrachyura</taxon>
        <taxon>Portunoidea</taxon>
        <taxon>Portunidae</taxon>
        <taxon>Portuninae</taxon>
        <taxon>Portunus</taxon>
    </lineage>
</organism>
<keyword evidence="2" id="KW-1185">Reference proteome</keyword>
<sequence>MNTQTTMVRVEVSLVSGSYLAE</sequence>
<dbReference type="Proteomes" id="UP000324222">
    <property type="component" value="Unassembled WGS sequence"/>
</dbReference>